<name>A0A7Z0WQ43_9PSEU</name>
<dbReference type="PANTHER" id="PTHR43681:SF1">
    <property type="entry name" value="SARCALUMENIN"/>
    <property type="match status" value="1"/>
</dbReference>
<dbReference type="OrthoDB" id="3798616at2"/>
<dbReference type="InterPro" id="IPR045063">
    <property type="entry name" value="Dynamin_N"/>
</dbReference>
<dbReference type="Gene3D" id="3.40.50.300">
    <property type="entry name" value="P-loop containing nucleotide triphosphate hydrolases"/>
    <property type="match status" value="1"/>
</dbReference>
<dbReference type="SUPFAM" id="SSF52540">
    <property type="entry name" value="P-loop containing nucleoside triphosphate hydrolases"/>
    <property type="match status" value="1"/>
</dbReference>
<accession>A0A7Z0WQ43</accession>
<dbReference type="PANTHER" id="PTHR43681">
    <property type="entry name" value="TRANSMEMBRANE GTPASE FZO"/>
    <property type="match status" value="1"/>
</dbReference>
<evidence type="ECO:0000313" key="3">
    <source>
        <dbReference type="Proteomes" id="UP000185696"/>
    </source>
</evidence>
<reference evidence="2 3" key="1">
    <citation type="submission" date="2016-12" db="EMBL/GenBank/DDBJ databases">
        <title>The draft genome sequence of Actinophytocola xinjiangensis.</title>
        <authorList>
            <person name="Wang W."/>
            <person name="Yuan L."/>
        </authorList>
    </citation>
    <scope>NUCLEOTIDE SEQUENCE [LARGE SCALE GENOMIC DNA]</scope>
    <source>
        <strain evidence="2 3">CGMCC 4.4663</strain>
    </source>
</reference>
<organism evidence="2 3">
    <name type="scientific">Actinophytocola xinjiangensis</name>
    <dbReference type="NCBI Taxonomy" id="485602"/>
    <lineage>
        <taxon>Bacteria</taxon>
        <taxon>Bacillati</taxon>
        <taxon>Actinomycetota</taxon>
        <taxon>Actinomycetes</taxon>
        <taxon>Pseudonocardiales</taxon>
        <taxon>Pseudonocardiaceae</taxon>
    </lineage>
</organism>
<sequence>MRTPPWLTVLDDTIAACIAHHRADLAGKLERRRALLLDPKLRVPVIGELNQGKSQLVNALVNAPVCAVGDDATTTIPTTVEHAETPTASVVADVPVTGRRAIGPAGAEPARVAVPFAEVATKALVTRRTDVHTEVGVPRELLAGGLVLIDTPGLGGGPVRTAATFAALANADAVLVISDATHELRPAELDLIRQVVALCPTVTVVLTKIDMVPRWRRVADRNRARLAAAGLDVELVAVSASVRLAAARTGDQDLNRESGFVELVAALRRDVLGQGEALASRCTAALAAMVTRQLLEPLREQLAQARGGTLGAAQVQYRAAQGHLDELRKRSGRWQTMLGDEVADLMSDVEYDLRERTRQIIRTAEEFFEVADPARTWDEFADWLRESLADTAEANFAWLVERFQWVSEKIARQVALEESIPDASAAEDLFEHIGDLRAPRVEKFTVGQQLFVGLRGSYGGLLMFGLATTLAGMPLINPISIGAGAAFGAKSVWDERGSRLKRRQATAKSAAQRHVDDFFLSYGKESRDTARLIQRRLRDHFSSVVERVQAGIAERAVEAKRAAEADLADRRRRTQEIAAEVDKLVGLDKRIQALTSPTPRPGLTA</sequence>
<dbReference type="EMBL" id="MSIF01000004">
    <property type="protein sequence ID" value="OLF11531.1"/>
    <property type="molecule type" value="Genomic_DNA"/>
</dbReference>
<feature type="domain" description="Dynamin N-terminal" evidence="1">
    <location>
        <begin position="45"/>
        <end position="208"/>
    </location>
</feature>
<dbReference type="Proteomes" id="UP000185696">
    <property type="component" value="Unassembled WGS sequence"/>
</dbReference>
<proteinExistence type="predicted"/>
<keyword evidence="3" id="KW-1185">Reference proteome</keyword>
<dbReference type="AlphaFoldDB" id="A0A7Z0WQ43"/>
<evidence type="ECO:0000313" key="2">
    <source>
        <dbReference type="EMBL" id="OLF11531.1"/>
    </source>
</evidence>
<dbReference type="InterPro" id="IPR051943">
    <property type="entry name" value="TRAFAC_Dynamin-like_GTPase"/>
</dbReference>
<dbReference type="Pfam" id="PF00350">
    <property type="entry name" value="Dynamin_N"/>
    <property type="match status" value="1"/>
</dbReference>
<dbReference type="InterPro" id="IPR027417">
    <property type="entry name" value="P-loop_NTPase"/>
</dbReference>
<comment type="caution">
    <text evidence="2">The sequence shown here is derived from an EMBL/GenBank/DDBJ whole genome shotgun (WGS) entry which is preliminary data.</text>
</comment>
<dbReference type="RefSeq" id="WP_075132766.1">
    <property type="nucleotide sequence ID" value="NZ_MSIF01000004.1"/>
</dbReference>
<gene>
    <name evidence="2" type="ORF">BLA60_11240</name>
</gene>
<evidence type="ECO:0000259" key="1">
    <source>
        <dbReference type="Pfam" id="PF00350"/>
    </source>
</evidence>
<protein>
    <submittedName>
        <fullName evidence="2">GTP-binding protein</fullName>
    </submittedName>
</protein>